<evidence type="ECO:0000313" key="2">
    <source>
        <dbReference type="EMBL" id="KAK1377293.1"/>
    </source>
</evidence>
<evidence type="ECO:0008006" key="4">
    <source>
        <dbReference type="Google" id="ProtNLM"/>
    </source>
</evidence>
<dbReference type="EMBL" id="JAUIZM010000007">
    <property type="protein sequence ID" value="KAK1377293.1"/>
    <property type="molecule type" value="Genomic_DNA"/>
</dbReference>
<organism evidence="2 3">
    <name type="scientific">Heracleum sosnowskyi</name>
    <dbReference type="NCBI Taxonomy" id="360622"/>
    <lineage>
        <taxon>Eukaryota</taxon>
        <taxon>Viridiplantae</taxon>
        <taxon>Streptophyta</taxon>
        <taxon>Embryophyta</taxon>
        <taxon>Tracheophyta</taxon>
        <taxon>Spermatophyta</taxon>
        <taxon>Magnoliopsida</taxon>
        <taxon>eudicotyledons</taxon>
        <taxon>Gunneridae</taxon>
        <taxon>Pentapetalae</taxon>
        <taxon>asterids</taxon>
        <taxon>campanulids</taxon>
        <taxon>Apiales</taxon>
        <taxon>Apiaceae</taxon>
        <taxon>Apioideae</taxon>
        <taxon>apioid superclade</taxon>
        <taxon>Tordylieae</taxon>
        <taxon>Tordyliinae</taxon>
        <taxon>Heracleum</taxon>
    </lineage>
</organism>
<reference evidence="2" key="1">
    <citation type="submission" date="2023-02" db="EMBL/GenBank/DDBJ databases">
        <title>Genome of toxic invasive species Heracleum sosnowskyi carries increased number of genes despite the absence of recent whole-genome duplications.</title>
        <authorList>
            <person name="Schelkunov M."/>
            <person name="Shtratnikova V."/>
            <person name="Makarenko M."/>
            <person name="Klepikova A."/>
            <person name="Omelchenko D."/>
            <person name="Novikova G."/>
            <person name="Obukhova E."/>
            <person name="Bogdanov V."/>
            <person name="Penin A."/>
            <person name="Logacheva M."/>
        </authorList>
    </citation>
    <scope>NUCLEOTIDE SEQUENCE</scope>
    <source>
        <strain evidence="2">Hsosn_3</strain>
        <tissue evidence="2">Leaf</tissue>
    </source>
</reference>
<dbReference type="PANTHER" id="PTHR46655:SF1">
    <property type="entry name" value="HISTONE-LYSINE N-METHYLTRANSFERASE ATXR3"/>
    <property type="match status" value="1"/>
</dbReference>
<evidence type="ECO:0000313" key="1">
    <source>
        <dbReference type="EMBL" id="KAK1377260.1"/>
    </source>
</evidence>
<keyword evidence="3" id="KW-1185">Reference proteome</keyword>
<gene>
    <name evidence="1" type="ORF">POM88_033453</name>
    <name evidence="2" type="ORF">POM88_033486</name>
</gene>
<dbReference type="EMBL" id="JAUIZM010000007">
    <property type="protein sequence ID" value="KAK1377260.1"/>
    <property type="molecule type" value="Genomic_DNA"/>
</dbReference>
<comment type="caution">
    <text evidence="2">The sequence shown here is derived from an EMBL/GenBank/DDBJ whole genome shotgun (WGS) entry which is preliminary data.</text>
</comment>
<dbReference type="SUPFAM" id="SSF81383">
    <property type="entry name" value="F-box domain"/>
    <property type="match status" value="1"/>
</dbReference>
<name>A0AAD8I3L8_9APIA</name>
<proteinExistence type="predicted"/>
<dbReference type="Gene3D" id="1.20.1280.50">
    <property type="match status" value="1"/>
</dbReference>
<reference evidence="2" key="2">
    <citation type="submission" date="2023-05" db="EMBL/GenBank/DDBJ databases">
        <authorList>
            <person name="Schelkunov M.I."/>
        </authorList>
    </citation>
    <scope>NUCLEOTIDE SEQUENCE</scope>
    <source>
        <strain evidence="2">Hsosn_3</strain>
        <tissue evidence="2">Leaf</tissue>
    </source>
</reference>
<dbReference type="AlphaFoldDB" id="A0AAD8I3L8"/>
<dbReference type="Proteomes" id="UP001237642">
    <property type="component" value="Unassembled WGS sequence"/>
</dbReference>
<protein>
    <recommendedName>
        <fullName evidence="4">F-box protein</fullName>
    </recommendedName>
</protein>
<sequence>MRCIASAVPTYCHYCFCVCNLRLPTEPSMYITSSWQTPVVSSLISDSEAVSARLTHVPQCFHRRQNLTVGIDFSDQYRDIKRARLLVDGSGIEIGCWGLLDGLVLARVFHSLRADLKSLVRAALTCKHWRSVSKVYRDICIQADLSSVAPNCTDTMISSILEGYNKKKYFTGSTWLHKYYCGFPSINWVSGRVLHSRMRTLEDINKRTSVFKISDDIGSQYEDSSVLKHYLEHLVVRDRANQFFRGSLYKRSKLFDARRSSSILSRGAHLRRQVIIKSDKEYKVEEFLTSSLKIIMKENTFDFFEPRVTEITCRMENGYYTGHGLSSIKEDISRMCRDAMKKRIEF</sequence>
<accession>A0AAD8I3L8</accession>
<dbReference type="PANTHER" id="PTHR46655">
    <property type="entry name" value="HISTONE-LYSINE N-METHYLTRANSFERASE ATXR3"/>
    <property type="match status" value="1"/>
</dbReference>
<dbReference type="InterPro" id="IPR036047">
    <property type="entry name" value="F-box-like_dom_sf"/>
</dbReference>
<evidence type="ECO:0000313" key="3">
    <source>
        <dbReference type="Proteomes" id="UP001237642"/>
    </source>
</evidence>